<comment type="similarity">
    <text evidence="1 7">Belongs to the eukaryotic ribosomal protein eS4 family.</text>
</comment>
<dbReference type="GO" id="GO:0006412">
    <property type="term" value="P:translation"/>
    <property type="evidence" value="ECO:0007669"/>
    <property type="project" value="UniProtKB-UniRule"/>
</dbReference>
<gene>
    <name evidence="7" type="primary">rps4e</name>
    <name evidence="11" type="ORF">Metlim_2760</name>
</gene>
<name>H1YWQ4_9EURY</name>
<feature type="domain" description="Small ribosomal subunit protein eS4 N-terminal" evidence="10">
    <location>
        <begin position="2"/>
        <end position="34"/>
    </location>
</feature>
<dbReference type="GO" id="GO:0003735">
    <property type="term" value="F:structural constituent of ribosome"/>
    <property type="evidence" value="ECO:0007669"/>
    <property type="project" value="InterPro"/>
</dbReference>
<keyword evidence="3 7" id="KW-0694">RNA-binding</keyword>
<evidence type="ECO:0000256" key="5">
    <source>
        <dbReference type="ARBA" id="ARBA00023274"/>
    </source>
</evidence>
<dbReference type="NCBIfam" id="NF003312">
    <property type="entry name" value="PRK04313.1"/>
    <property type="match status" value="1"/>
</dbReference>
<dbReference type="InterPro" id="IPR041982">
    <property type="entry name" value="Ribosomal_eS4_KOW"/>
</dbReference>
<dbReference type="FunCoup" id="H1YWQ4">
    <property type="interactions" value="143"/>
</dbReference>
<evidence type="ECO:0000313" key="12">
    <source>
        <dbReference type="Proteomes" id="UP000005741"/>
    </source>
</evidence>
<dbReference type="HAMAP" id="MF_00485">
    <property type="entry name" value="Ribosomal_eS4"/>
    <property type="match status" value="1"/>
</dbReference>
<dbReference type="InterPro" id="IPR013845">
    <property type="entry name" value="Ribosomal_eS4_central_region"/>
</dbReference>
<dbReference type="Gene3D" id="2.40.50.740">
    <property type="match status" value="1"/>
</dbReference>
<dbReference type="Gene3D" id="3.10.290.10">
    <property type="entry name" value="RNA-binding S4 domain"/>
    <property type="match status" value="1"/>
</dbReference>
<reference evidence="11 12" key="1">
    <citation type="submission" date="2011-10" db="EMBL/GenBank/DDBJ databases">
        <title>The Improved High-Quality Draft genome of Methanoplanus limicola DSM 2279.</title>
        <authorList>
            <consortium name="US DOE Joint Genome Institute (JGI-PGF)"/>
            <person name="Lucas S."/>
            <person name="Copeland A."/>
            <person name="Lapidus A."/>
            <person name="Glavina del Rio T."/>
            <person name="Dalin E."/>
            <person name="Tice H."/>
            <person name="Bruce D."/>
            <person name="Goodwin L."/>
            <person name="Pitluck S."/>
            <person name="Peters L."/>
            <person name="Mikhailova N."/>
            <person name="Lu M."/>
            <person name="Kyrpides N."/>
            <person name="Mavromatis K."/>
            <person name="Ivanova N."/>
            <person name="Markowitz V."/>
            <person name="Cheng J.-F."/>
            <person name="Hugenholtz P."/>
            <person name="Woyke T."/>
            <person name="Wu D."/>
            <person name="Wirth R."/>
            <person name="Brambilla E.-M."/>
            <person name="Klenk H.-P."/>
            <person name="Eisen J.A."/>
        </authorList>
    </citation>
    <scope>NUCLEOTIDE SEQUENCE [LARGE SCALE GENOMIC DNA]</scope>
    <source>
        <strain evidence="11 12">DSM 2279</strain>
    </source>
</reference>
<dbReference type="CDD" id="cd06087">
    <property type="entry name" value="KOW_RPS4"/>
    <property type="match status" value="1"/>
</dbReference>
<dbReference type="PANTHER" id="PTHR11581:SF0">
    <property type="entry name" value="SMALL RIBOSOMAL SUBUNIT PROTEIN ES4"/>
    <property type="match status" value="1"/>
</dbReference>
<dbReference type="PROSITE" id="PS50889">
    <property type="entry name" value="S4"/>
    <property type="match status" value="1"/>
</dbReference>
<dbReference type="InterPro" id="IPR014722">
    <property type="entry name" value="Rib_uL2_dom2"/>
</dbReference>
<evidence type="ECO:0000256" key="7">
    <source>
        <dbReference type="HAMAP-Rule" id="MF_00485"/>
    </source>
</evidence>
<dbReference type="PIRSF" id="PIRSF002116">
    <property type="entry name" value="Ribosomal_S4"/>
    <property type="match status" value="1"/>
</dbReference>
<evidence type="ECO:0000256" key="3">
    <source>
        <dbReference type="ARBA" id="ARBA00022884"/>
    </source>
</evidence>
<evidence type="ECO:0000256" key="2">
    <source>
        <dbReference type="ARBA" id="ARBA00022730"/>
    </source>
</evidence>
<dbReference type="InParanoid" id="H1YWQ4"/>
<evidence type="ECO:0000256" key="6">
    <source>
        <dbReference type="ARBA" id="ARBA00035272"/>
    </source>
</evidence>
<keyword evidence="4 7" id="KW-0689">Ribosomal protein</keyword>
<accession>H1YWQ4</accession>
<dbReference type="AlphaFoldDB" id="H1YWQ4"/>
<dbReference type="GO" id="GO:0019843">
    <property type="term" value="F:rRNA binding"/>
    <property type="evidence" value="ECO:0007669"/>
    <property type="project" value="UniProtKB-KW"/>
</dbReference>
<dbReference type="HOGENOM" id="CLU_060400_0_0_2"/>
<dbReference type="Pfam" id="PF08071">
    <property type="entry name" value="RS4NT"/>
    <property type="match status" value="1"/>
</dbReference>
<dbReference type="PANTHER" id="PTHR11581">
    <property type="entry name" value="30S/40S RIBOSOMAL PROTEIN S4"/>
    <property type="match status" value="1"/>
</dbReference>
<dbReference type="Proteomes" id="UP000005741">
    <property type="component" value="Chromosome"/>
</dbReference>
<evidence type="ECO:0000256" key="4">
    <source>
        <dbReference type="ARBA" id="ARBA00022980"/>
    </source>
</evidence>
<dbReference type="EMBL" id="CM001436">
    <property type="protein sequence ID" value="EHQ36795.1"/>
    <property type="molecule type" value="Genomic_DNA"/>
</dbReference>
<evidence type="ECO:0000313" key="11">
    <source>
        <dbReference type="EMBL" id="EHQ36795.1"/>
    </source>
</evidence>
<dbReference type="InterPro" id="IPR013843">
    <property type="entry name" value="Ribosomal_eS4_N"/>
</dbReference>
<keyword evidence="5 7" id="KW-0687">Ribonucleoprotein</keyword>
<dbReference type="InterPro" id="IPR000876">
    <property type="entry name" value="Ribosomal_eS4"/>
</dbReference>
<dbReference type="InterPro" id="IPR036986">
    <property type="entry name" value="S4_RNA-bd_sf"/>
</dbReference>
<evidence type="ECO:0000256" key="1">
    <source>
        <dbReference type="ARBA" id="ARBA00007500"/>
    </source>
</evidence>
<dbReference type="RefSeq" id="WP_004079396.1">
    <property type="nucleotide sequence ID" value="NZ_CM001436.1"/>
</dbReference>
<organism evidence="11 12">
    <name type="scientific">Methanoplanus limicola DSM 2279</name>
    <dbReference type="NCBI Taxonomy" id="937775"/>
    <lineage>
        <taxon>Archaea</taxon>
        <taxon>Methanobacteriati</taxon>
        <taxon>Methanobacteriota</taxon>
        <taxon>Stenosarchaea group</taxon>
        <taxon>Methanomicrobia</taxon>
        <taxon>Methanomicrobiales</taxon>
        <taxon>Methanomicrobiaceae</taxon>
        <taxon>Methanoplanus</taxon>
    </lineage>
</organism>
<protein>
    <recommendedName>
        <fullName evidence="6 7">Small ribosomal subunit protein eS4</fullName>
    </recommendedName>
</protein>
<sequence>MSNHLKRLNSPSGWRIPKKTNTFVKKTAPGPHNSHAMPVAVWLRDHVGLANNVKEVKKILTDRSLIVNGSPCTDSKMGIGVFDIISIPKIGKYYRILRNKKGDYVSVEITEDAAKSRLCKISDKTIVKGGRIQLNLRYGANVIVDSQEYNPKDSVVLSLEPETRFKVIDHFPFAVGSVAMIIGGKHSGKVGKISEICVVPGSIPNRIYLTEEKTGVEFDTIEDYVFIVGKDESAVSVWGIEE</sequence>
<keyword evidence="2 8" id="KW-0699">rRNA-binding</keyword>
<dbReference type="InterPro" id="IPR038237">
    <property type="entry name" value="Ribosomal_eS4_central_sf"/>
</dbReference>
<keyword evidence="12" id="KW-1185">Reference proteome</keyword>
<dbReference type="Pfam" id="PF00900">
    <property type="entry name" value="Ribosomal_S4e"/>
    <property type="match status" value="1"/>
</dbReference>
<dbReference type="GO" id="GO:0022627">
    <property type="term" value="C:cytosolic small ribosomal subunit"/>
    <property type="evidence" value="ECO:0007669"/>
    <property type="project" value="TreeGrafter"/>
</dbReference>
<dbReference type="Gene3D" id="2.30.30.30">
    <property type="match status" value="1"/>
</dbReference>
<dbReference type="InterPro" id="IPR018199">
    <property type="entry name" value="Ribosomal_eS4_N_CS"/>
</dbReference>
<evidence type="ECO:0000256" key="8">
    <source>
        <dbReference type="PROSITE-ProRule" id="PRU00182"/>
    </source>
</evidence>
<evidence type="ECO:0000259" key="9">
    <source>
        <dbReference type="Pfam" id="PF00900"/>
    </source>
</evidence>
<evidence type="ECO:0000259" key="10">
    <source>
        <dbReference type="Pfam" id="PF08071"/>
    </source>
</evidence>
<dbReference type="PROSITE" id="PS00528">
    <property type="entry name" value="RIBOSOMAL_S4E"/>
    <property type="match status" value="1"/>
</dbReference>
<dbReference type="OrthoDB" id="372073at2157"/>
<proteinExistence type="inferred from homology"/>
<dbReference type="STRING" id="937775.Metlim_2760"/>
<feature type="domain" description="Small ribosomal subunit protein eS4 central region" evidence="9">
    <location>
        <begin position="90"/>
        <end position="161"/>
    </location>
</feature>